<name>A0A834XDU0_9FABA</name>
<dbReference type="GO" id="GO:0005634">
    <property type="term" value="C:nucleus"/>
    <property type="evidence" value="ECO:0007669"/>
    <property type="project" value="UniProtKB-SubCell"/>
</dbReference>
<dbReference type="PANTHER" id="PTHR31734">
    <property type="entry name" value="AUXIN-RESPONSIVE PROTEIN IAA17"/>
    <property type="match status" value="1"/>
</dbReference>
<reference evidence="5" key="1">
    <citation type="submission" date="2020-09" db="EMBL/GenBank/DDBJ databases">
        <title>Genome-Enabled Discovery of Anthraquinone Biosynthesis in Senna tora.</title>
        <authorList>
            <person name="Kang S.-H."/>
            <person name="Pandey R.P."/>
            <person name="Lee C.-M."/>
            <person name="Sim J.-S."/>
            <person name="Jeong J.-T."/>
            <person name="Choi B.-S."/>
            <person name="Jung M."/>
            <person name="Ginzburg D."/>
            <person name="Zhao K."/>
            <person name="Won S.Y."/>
            <person name="Oh T.-J."/>
            <person name="Yu Y."/>
            <person name="Kim N.-H."/>
            <person name="Lee O.R."/>
            <person name="Lee T.-H."/>
            <person name="Bashyal P."/>
            <person name="Kim T.-S."/>
            <person name="Lee W.-H."/>
            <person name="Kawkins C."/>
            <person name="Kim C.-K."/>
            <person name="Kim J.S."/>
            <person name="Ahn B.O."/>
            <person name="Rhee S.Y."/>
            <person name="Sohng J.K."/>
        </authorList>
    </citation>
    <scope>NUCLEOTIDE SEQUENCE</scope>
    <source>
        <tissue evidence="5">Leaf</tissue>
    </source>
</reference>
<dbReference type="PANTHER" id="PTHR31734:SF103">
    <property type="entry name" value="AUXIN-RESPONSIVE PROTEIN IAA16"/>
    <property type="match status" value="1"/>
</dbReference>
<comment type="similarity">
    <text evidence="2">Belongs to the Aux/IAA family.</text>
</comment>
<dbReference type="InterPro" id="IPR003311">
    <property type="entry name" value="AUX_IAA"/>
</dbReference>
<feature type="compositionally biased region" description="Basic and acidic residues" evidence="3">
    <location>
        <begin position="1"/>
        <end position="15"/>
    </location>
</feature>
<sequence>MTEKEKLKSNGEESGGKSTSSGGLVKVSMEGVLKLRKVDLKLYQTYQQLSDALAKLFSSLTMATIVNDPSAMVIFRVLRHGGMVENTPENRTEATATKSDAARTHTRQCVVAVQVAFSTGLGRRKGSKTDPRRLSMLIHGALRRTAAVMVSTSFSLSGYAADGYARARGVGDCVVAFTVGGLSIF</sequence>
<evidence type="ECO:0000313" key="5">
    <source>
        <dbReference type="EMBL" id="KAF7841303.1"/>
    </source>
</evidence>
<comment type="subcellular location">
    <subcellularLocation>
        <location evidence="2">Nucleus</location>
    </subcellularLocation>
</comment>
<keyword evidence="6" id="KW-1185">Reference proteome</keyword>
<dbReference type="GO" id="GO:0006355">
    <property type="term" value="P:regulation of DNA-templated transcription"/>
    <property type="evidence" value="ECO:0007669"/>
    <property type="project" value="InterPro"/>
</dbReference>
<dbReference type="AlphaFoldDB" id="A0A834XDU0"/>
<dbReference type="Gene3D" id="3.10.20.90">
    <property type="entry name" value="Phosphatidylinositol 3-kinase Catalytic Subunit, Chain A, domain 1"/>
    <property type="match status" value="1"/>
</dbReference>
<proteinExistence type="inferred from homology"/>
<keyword evidence="2" id="KW-0678">Repressor</keyword>
<evidence type="ECO:0000313" key="6">
    <source>
        <dbReference type="Proteomes" id="UP000634136"/>
    </source>
</evidence>
<comment type="caution">
    <text evidence="5">The sequence shown here is derived from an EMBL/GenBank/DDBJ whole genome shotgun (WGS) entry which is preliminary data.</text>
</comment>
<evidence type="ECO:0000256" key="3">
    <source>
        <dbReference type="SAM" id="MobiDB-lite"/>
    </source>
</evidence>
<dbReference type="GO" id="GO:0009734">
    <property type="term" value="P:auxin-activated signaling pathway"/>
    <property type="evidence" value="ECO:0007669"/>
    <property type="project" value="UniProtKB-UniRule"/>
</dbReference>
<keyword evidence="2" id="KW-0927">Auxin signaling pathway</keyword>
<organism evidence="5 6">
    <name type="scientific">Senna tora</name>
    <dbReference type="NCBI Taxonomy" id="362788"/>
    <lineage>
        <taxon>Eukaryota</taxon>
        <taxon>Viridiplantae</taxon>
        <taxon>Streptophyta</taxon>
        <taxon>Embryophyta</taxon>
        <taxon>Tracheophyta</taxon>
        <taxon>Spermatophyta</taxon>
        <taxon>Magnoliopsida</taxon>
        <taxon>eudicotyledons</taxon>
        <taxon>Gunneridae</taxon>
        <taxon>Pentapetalae</taxon>
        <taxon>rosids</taxon>
        <taxon>fabids</taxon>
        <taxon>Fabales</taxon>
        <taxon>Fabaceae</taxon>
        <taxon>Caesalpinioideae</taxon>
        <taxon>Cassia clade</taxon>
        <taxon>Senna</taxon>
    </lineage>
</organism>
<accession>A0A834XDU0</accession>
<keyword evidence="2" id="KW-0539">Nucleus</keyword>
<dbReference type="Proteomes" id="UP000634136">
    <property type="component" value="Unassembled WGS sequence"/>
</dbReference>
<comment type="subunit">
    <text evidence="2">Homodimers and heterodimers.</text>
</comment>
<evidence type="ECO:0000256" key="2">
    <source>
        <dbReference type="RuleBase" id="RU004549"/>
    </source>
</evidence>
<gene>
    <name evidence="5" type="ORF">G2W53_003601</name>
</gene>
<evidence type="ECO:0000259" key="4">
    <source>
        <dbReference type="Pfam" id="PF02309"/>
    </source>
</evidence>
<feature type="region of interest" description="Disordered" evidence="3">
    <location>
        <begin position="1"/>
        <end position="22"/>
    </location>
</feature>
<dbReference type="InterPro" id="IPR033389">
    <property type="entry name" value="AUX/IAA_dom"/>
</dbReference>
<evidence type="ECO:0000256" key="1">
    <source>
        <dbReference type="ARBA" id="ARBA00025283"/>
    </source>
</evidence>
<comment type="function">
    <text evidence="1">Aux/IAA proteins are short-lived transcriptional factors that function as repressors of early auxin response genes at low auxin concentrations. Repression is thought to result from the interaction with auxin response factors (ARFs), proteins that bind to the auxin-responsive promoter element (AuxRE). Formation of heterodimers with ARF proteins may alter their ability to modulate early auxin response genes expression.</text>
</comment>
<keyword evidence="2" id="KW-0805">Transcription regulation</keyword>
<dbReference type="EMBL" id="JAAIUW010000002">
    <property type="protein sequence ID" value="KAF7841303.1"/>
    <property type="molecule type" value="Genomic_DNA"/>
</dbReference>
<keyword evidence="2" id="KW-0804">Transcription</keyword>
<dbReference type="Pfam" id="PF02309">
    <property type="entry name" value="AUX_IAA"/>
    <property type="match status" value="1"/>
</dbReference>
<feature type="domain" description="AUX/IAA" evidence="4">
    <location>
        <begin position="7"/>
        <end position="65"/>
    </location>
</feature>
<protein>
    <recommendedName>
        <fullName evidence="2">Auxin-induced protein</fullName>
    </recommendedName>
</protein>